<feature type="signal peptide" evidence="1">
    <location>
        <begin position="1"/>
        <end position="20"/>
    </location>
</feature>
<protein>
    <submittedName>
        <fullName evidence="3">Dienelactone hydrolase</fullName>
    </submittedName>
</protein>
<keyword evidence="4" id="KW-1185">Reference proteome</keyword>
<dbReference type="SUPFAM" id="SSF53474">
    <property type="entry name" value="alpha/beta-Hydrolases"/>
    <property type="match status" value="1"/>
</dbReference>
<dbReference type="AlphaFoldDB" id="A0A2W7NSJ2"/>
<dbReference type="InterPro" id="IPR002925">
    <property type="entry name" value="Dienelactn_hydro"/>
</dbReference>
<sequence length="247" mass="26391">MRAFLTTTLLAAPMATAAIADDVSYDVDGVEHTGYFASAQDDDDGAEGLVLIVHDWNGIDEYERGRADMLAEEGYDAFVIDMYGADTEAGTVEQNRAATSELTQDREKMRSLIEAGLEQARGQSDAEGLVVMGYCFGGGVALEMARSDFAGEADGFATFHGSLGTPEGQGYDASVAPILIMHGGGDTSVTLEDLGALMTELEESGATYTAEVYAGAPHGFTEPGERYQERADEESWDAFGDFLEERL</sequence>
<evidence type="ECO:0000259" key="2">
    <source>
        <dbReference type="Pfam" id="PF01738"/>
    </source>
</evidence>
<keyword evidence="3" id="KW-0378">Hydrolase</keyword>
<proteinExistence type="predicted"/>
<dbReference type="Gene3D" id="3.40.50.1820">
    <property type="entry name" value="alpha/beta hydrolase"/>
    <property type="match status" value="1"/>
</dbReference>
<accession>A0A2W7NSJ2</accession>
<dbReference type="GO" id="GO:0016787">
    <property type="term" value="F:hydrolase activity"/>
    <property type="evidence" value="ECO:0007669"/>
    <property type="project" value="UniProtKB-KW"/>
</dbReference>
<gene>
    <name evidence="3" type="ORF">LX81_00040</name>
</gene>
<comment type="caution">
    <text evidence="3">The sequence shown here is derived from an EMBL/GenBank/DDBJ whole genome shotgun (WGS) entry which is preliminary data.</text>
</comment>
<evidence type="ECO:0000313" key="3">
    <source>
        <dbReference type="EMBL" id="PZX19584.1"/>
    </source>
</evidence>
<evidence type="ECO:0000256" key="1">
    <source>
        <dbReference type="SAM" id="SignalP"/>
    </source>
</evidence>
<organism evidence="3 4">
    <name type="scientific">Palleronia aestuarii</name>
    <dbReference type="NCBI Taxonomy" id="568105"/>
    <lineage>
        <taxon>Bacteria</taxon>
        <taxon>Pseudomonadati</taxon>
        <taxon>Pseudomonadota</taxon>
        <taxon>Alphaproteobacteria</taxon>
        <taxon>Rhodobacterales</taxon>
        <taxon>Roseobacteraceae</taxon>
        <taxon>Palleronia</taxon>
    </lineage>
</organism>
<dbReference type="EMBL" id="QKZL01000001">
    <property type="protein sequence ID" value="PZX19584.1"/>
    <property type="molecule type" value="Genomic_DNA"/>
</dbReference>
<dbReference type="Proteomes" id="UP000248916">
    <property type="component" value="Unassembled WGS sequence"/>
</dbReference>
<reference evidence="3 4" key="1">
    <citation type="submission" date="2018-06" db="EMBL/GenBank/DDBJ databases">
        <title>Genomic Encyclopedia of Archaeal and Bacterial Type Strains, Phase II (KMG-II): from individual species to whole genera.</title>
        <authorList>
            <person name="Goeker M."/>
        </authorList>
    </citation>
    <scope>NUCLEOTIDE SEQUENCE [LARGE SCALE GENOMIC DNA]</scope>
    <source>
        <strain evidence="3 4">DSM 22009</strain>
    </source>
</reference>
<feature type="domain" description="Dienelactone hydrolase" evidence="2">
    <location>
        <begin position="47"/>
        <end position="245"/>
    </location>
</feature>
<dbReference type="InterPro" id="IPR050261">
    <property type="entry name" value="FrsA_esterase"/>
</dbReference>
<dbReference type="PANTHER" id="PTHR22946:SF0">
    <property type="entry name" value="DIENELACTONE HYDROLASE DOMAIN-CONTAINING PROTEIN"/>
    <property type="match status" value="1"/>
</dbReference>
<evidence type="ECO:0000313" key="4">
    <source>
        <dbReference type="Proteomes" id="UP000248916"/>
    </source>
</evidence>
<keyword evidence="1" id="KW-0732">Signal</keyword>
<dbReference type="OrthoDB" id="9787933at2"/>
<dbReference type="PANTHER" id="PTHR22946">
    <property type="entry name" value="DIENELACTONE HYDROLASE DOMAIN-CONTAINING PROTEIN-RELATED"/>
    <property type="match status" value="1"/>
</dbReference>
<name>A0A2W7NSJ2_9RHOB</name>
<dbReference type="Pfam" id="PF01738">
    <property type="entry name" value="DLH"/>
    <property type="match status" value="1"/>
</dbReference>
<feature type="chain" id="PRO_5015883313" evidence="1">
    <location>
        <begin position="21"/>
        <end position="247"/>
    </location>
</feature>
<dbReference type="InterPro" id="IPR029058">
    <property type="entry name" value="AB_hydrolase_fold"/>
</dbReference>
<dbReference type="RefSeq" id="WP_111535273.1">
    <property type="nucleotide sequence ID" value="NZ_QKZL01000001.1"/>
</dbReference>